<dbReference type="AlphaFoldDB" id="A0AAP4VKN5"/>
<name>A0AAP4VKN5_9BURK</name>
<gene>
    <name evidence="1" type="ORF">QZM56_17600</name>
</gene>
<accession>A0AAP4VKN5</accession>
<dbReference type="EMBL" id="JAUJQS010000011">
    <property type="protein sequence ID" value="MDN7566326.1"/>
    <property type="molecule type" value="Genomic_DNA"/>
</dbReference>
<comment type="caution">
    <text evidence="1">The sequence shown here is derived from an EMBL/GenBank/DDBJ whole genome shotgun (WGS) entry which is preliminary data.</text>
</comment>
<proteinExistence type="predicted"/>
<evidence type="ECO:0008006" key="3">
    <source>
        <dbReference type="Google" id="ProtNLM"/>
    </source>
</evidence>
<evidence type="ECO:0000313" key="2">
    <source>
        <dbReference type="Proteomes" id="UP001172109"/>
    </source>
</evidence>
<protein>
    <recommendedName>
        <fullName evidence="3">Plasmid-related protein</fullName>
    </recommendedName>
</protein>
<dbReference type="Proteomes" id="UP001172109">
    <property type="component" value="Unassembled WGS sequence"/>
</dbReference>
<reference evidence="1" key="1">
    <citation type="submission" date="2023-07" db="EMBL/GenBank/DDBJ databases">
        <title>A collection of bacterial strains from the Burkholderia cepacia Research Laboratory and Repository.</title>
        <authorList>
            <person name="Lipuma J."/>
            <person name="Spilker T."/>
            <person name="Caverly L."/>
        </authorList>
    </citation>
    <scope>NUCLEOTIDE SEQUENCE</scope>
    <source>
        <strain evidence="1">AU44979</strain>
    </source>
</reference>
<sequence length="144" mass="15898">MSAGEGIRRLVAEALDIAHEPPDTSAVLSAPSEPFVRIGVGLMPAELECIKGLAHVQGFTANRWIAALIRAHLTGEPQLGNREMMLLAESNRQLAAIRTRLGELARNTGEGHHVSDWEHSRAIILTHLRFVAQLLQTNLDRWSR</sequence>
<organism evidence="1 2">
    <name type="scientific">Burkholderia contaminans</name>
    <dbReference type="NCBI Taxonomy" id="488447"/>
    <lineage>
        <taxon>Bacteria</taxon>
        <taxon>Pseudomonadati</taxon>
        <taxon>Pseudomonadota</taxon>
        <taxon>Betaproteobacteria</taxon>
        <taxon>Burkholderiales</taxon>
        <taxon>Burkholderiaceae</taxon>
        <taxon>Burkholderia</taxon>
        <taxon>Burkholderia cepacia complex</taxon>
    </lineage>
</organism>
<evidence type="ECO:0000313" key="1">
    <source>
        <dbReference type="EMBL" id="MDN7566326.1"/>
    </source>
</evidence>